<keyword evidence="3" id="KW-1185">Reference proteome</keyword>
<sequence>MSSRQNKPTEPEPDRQKEADGVEEAAGFVAETLLDLVSICRRHRLDTLGYLLSMAHMEAEDIAQHPKTPHS</sequence>
<evidence type="ECO:0000313" key="2">
    <source>
        <dbReference type="EMBL" id="AEI06927.1"/>
    </source>
</evidence>
<dbReference type="OrthoDB" id="8456023at2"/>
<accession>B6JFV0</accession>
<feature type="compositionally biased region" description="Basic and acidic residues" evidence="1">
    <location>
        <begin position="7"/>
        <end position="20"/>
    </location>
</feature>
<gene>
    <name evidence="2" type="ordered locus">OCA5_c22250</name>
</gene>
<dbReference type="KEGG" id="ocg:OCA5_c22250"/>
<evidence type="ECO:0000313" key="3">
    <source>
        <dbReference type="Proteomes" id="UP000007730"/>
    </source>
</evidence>
<dbReference type="STRING" id="504832.OCA5_c22250"/>
<organism evidence="2 3">
    <name type="scientific">Afipia carboxidovorans (strain ATCC 49405 / DSM 1227 / KCTC 32145 / OM5)</name>
    <name type="common">Oligotropha carboxidovorans</name>
    <dbReference type="NCBI Taxonomy" id="504832"/>
    <lineage>
        <taxon>Bacteria</taxon>
        <taxon>Pseudomonadati</taxon>
        <taxon>Pseudomonadota</taxon>
        <taxon>Alphaproteobacteria</taxon>
        <taxon>Hyphomicrobiales</taxon>
        <taxon>Nitrobacteraceae</taxon>
        <taxon>Afipia</taxon>
    </lineage>
</organism>
<protein>
    <submittedName>
        <fullName evidence="2">Uncharacterized protein</fullName>
    </submittedName>
</protein>
<name>B6JFV0_AFIC5</name>
<evidence type="ECO:0000256" key="1">
    <source>
        <dbReference type="SAM" id="MobiDB-lite"/>
    </source>
</evidence>
<dbReference type="EMBL" id="CP002826">
    <property type="protein sequence ID" value="AEI06927.1"/>
    <property type="molecule type" value="Genomic_DNA"/>
</dbReference>
<reference evidence="2 3" key="1">
    <citation type="journal article" date="2011" name="J. Bacteriol.">
        <title>Complete genome sequences of the chemolithoautotrophic Oligotropha carboxidovorans strains OM4 and OM5.</title>
        <authorList>
            <person name="Volland S."/>
            <person name="Rachinger M."/>
            <person name="Strittmatter A."/>
            <person name="Daniel R."/>
            <person name="Gottschalk G."/>
            <person name="Meyer O."/>
        </authorList>
    </citation>
    <scope>NUCLEOTIDE SEQUENCE [LARGE SCALE GENOMIC DNA]</scope>
    <source>
        <strain evidence="3">ATCC 49405 / DSM 1227 / KCTC 32145 / OM5</strain>
    </source>
</reference>
<dbReference type="KEGG" id="oca:OCAR_5784"/>
<feature type="region of interest" description="Disordered" evidence="1">
    <location>
        <begin position="1"/>
        <end position="23"/>
    </location>
</feature>
<dbReference type="HOGENOM" id="CLU_2736090_0_0_5"/>
<proteinExistence type="predicted"/>
<dbReference type="Proteomes" id="UP000007730">
    <property type="component" value="Chromosome"/>
</dbReference>
<dbReference type="AlphaFoldDB" id="B6JFV0"/>
<dbReference type="RefSeq" id="WP_012562938.1">
    <property type="nucleotide sequence ID" value="NC_011386.1"/>
</dbReference>